<evidence type="ECO:0000256" key="1">
    <source>
        <dbReference type="SAM" id="Phobius"/>
    </source>
</evidence>
<keyword evidence="1" id="KW-1133">Transmembrane helix</keyword>
<keyword evidence="1" id="KW-0812">Transmembrane</keyword>
<dbReference type="NCBIfam" id="TIGR03546">
    <property type="entry name" value="TIGR03546 family protein"/>
    <property type="match status" value="1"/>
</dbReference>
<evidence type="ECO:0000313" key="4">
    <source>
        <dbReference type="Proteomes" id="UP000464524"/>
    </source>
</evidence>
<dbReference type="Pfam" id="PF09835">
    <property type="entry name" value="DUF2062"/>
    <property type="match status" value="1"/>
</dbReference>
<protein>
    <recommendedName>
        <fullName evidence="2">DUF2062 domain-containing protein</fullName>
    </recommendedName>
</protein>
<proteinExistence type="predicted"/>
<feature type="transmembrane region" description="Helical" evidence="1">
    <location>
        <begin position="20"/>
        <end position="50"/>
    </location>
</feature>
<evidence type="ECO:0000259" key="2">
    <source>
        <dbReference type="Pfam" id="PF09835"/>
    </source>
</evidence>
<dbReference type="Proteomes" id="UP000464524">
    <property type="component" value="Chromosome"/>
</dbReference>
<dbReference type="KEGG" id="pmes:FX988_03056"/>
<reference evidence="3 4" key="1">
    <citation type="submission" date="2019-12" db="EMBL/GenBank/DDBJ databases">
        <title>Genome sequencing and assembly of endphytes of Porphyra tenera.</title>
        <authorList>
            <person name="Park J.M."/>
            <person name="Shin R."/>
            <person name="Jo S.H."/>
        </authorList>
    </citation>
    <scope>NUCLEOTIDE SEQUENCE [LARGE SCALE GENOMIC DNA]</scope>
    <source>
        <strain evidence="3 4">GPM4</strain>
    </source>
</reference>
<keyword evidence="4" id="KW-1185">Reference proteome</keyword>
<feature type="transmembrane region" description="Helical" evidence="1">
    <location>
        <begin position="106"/>
        <end position="133"/>
    </location>
</feature>
<feature type="domain" description="DUF2062" evidence="2">
    <location>
        <begin position="7"/>
        <end position="139"/>
    </location>
</feature>
<dbReference type="EMBL" id="CP047656">
    <property type="protein sequence ID" value="QHJ12798.1"/>
    <property type="molecule type" value="Genomic_DNA"/>
</dbReference>
<keyword evidence="1" id="KW-0472">Membrane</keyword>
<sequence>MQLLAKLLKALNSDDSPWQLAFGVMLGMIMGLTPFLGLHSLVILFIVLFLRVNLSTFLLAYALFSGLTLLLNPFMSGIGESLLVSTDLNAMWTGLYNSTFGQLTQFYHTLTLGSLLFSLILAPFILVISKVLVVQYRVRFMQWVNKLKLVQFLKGSRIYQIYQTLGE</sequence>
<gene>
    <name evidence="3" type="ORF">FX988_03056</name>
</gene>
<organism evidence="3 4">
    <name type="scientific">Paraglaciecola mesophila</name>
    <dbReference type="NCBI Taxonomy" id="197222"/>
    <lineage>
        <taxon>Bacteria</taxon>
        <taxon>Pseudomonadati</taxon>
        <taxon>Pseudomonadota</taxon>
        <taxon>Gammaproteobacteria</taxon>
        <taxon>Alteromonadales</taxon>
        <taxon>Alteromonadaceae</taxon>
        <taxon>Paraglaciecola</taxon>
    </lineage>
</organism>
<accession>A0A857JN62</accession>
<dbReference type="OrthoDB" id="370141at2"/>
<dbReference type="InterPro" id="IPR019935">
    <property type="entry name" value="CHP03546"/>
</dbReference>
<dbReference type="AlphaFoldDB" id="A0A857JN62"/>
<dbReference type="RefSeq" id="WP_160180968.1">
    <property type="nucleotide sequence ID" value="NZ_CP047656.1"/>
</dbReference>
<evidence type="ECO:0000313" key="3">
    <source>
        <dbReference type="EMBL" id="QHJ12798.1"/>
    </source>
</evidence>
<name>A0A857JN62_9ALTE</name>
<dbReference type="InterPro" id="IPR018639">
    <property type="entry name" value="DUF2062"/>
</dbReference>
<feature type="transmembrane region" description="Helical" evidence="1">
    <location>
        <begin position="57"/>
        <end position="75"/>
    </location>
</feature>